<dbReference type="RefSeq" id="WP_188389537.1">
    <property type="nucleotide sequence ID" value="NZ_BMFK01000004.1"/>
</dbReference>
<protein>
    <submittedName>
        <fullName evidence="1">Uncharacterized protein</fullName>
    </submittedName>
</protein>
<reference evidence="1" key="1">
    <citation type="journal article" date="2014" name="Int. J. Syst. Evol. Microbiol.">
        <title>Complete genome sequence of Corynebacterium casei LMG S-19264T (=DSM 44701T), isolated from a smear-ripened cheese.</title>
        <authorList>
            <consortium name="US DOE Joint Genome Institute (JGI-PGF)"/>
            <person name="Walter F."/>
            <person name="Albersmeier A."/>
            <person name="Kalinowski J."/>
            <person name="Ruckert C."/>
        </authorList>
    </citation>
    <scope>NUCLEOTIDE SEQUENCE</scope>
    <source>
        <strain evidence="1">CGMCC 1.12698</strain>
    </source>
</reference>
<gene>
    <name evidence="1" type="ORF">GCM10007140_32330</name>
</gene>
<sequence length="83" mass="9599">MREAVAIIHLRSDVKVGLVVCWQVVDTETGVIIRDYAYSRYNYEIIKSVADVMQQVMTVCREFDLKLVDIQVKRGVTYADRES</sequence>
<organism evidence="1 2">
    <name type="scientific">Priestia taiwanensis</name>
    <dbReference type="NCBI Taxonomy" id="1347902"/>
    <lineage>
        <taxon>Bacteria</taxon>
        <taxon>Bacillati</taxon>
        <taxon>Bacillota</taxon>
        <taxon>Bacilli</taxon>
        <taxon>Bacillales</taxon>
        <taxon>Bacillaceae</taxon>
        <taxon>Priestia</taxon>
    </lineage>
</organism>
<evidence type="ECO:0000313" key="2">
    <source>
        <dbReference type="Proteomes" id="UP000605259"/>
    </source>
</evidence>
<accession>A0A917ETP5</accession>
<dbReference type="AlphaFoldDB" id="A0A917ETP5"/>
<proteinExistence type="predicted"/>
<name>A0A917ETP5_9BACI</name>
<dbReference type="Proteomes" id="UP000605259">
    <property type="component" value="Unassembled WGS sequence"/>
</dbReference>
<keyword evidence="2" id="KW-1185">Reference proteome</keyword>
<reference evidence="1" key="2">
    <citation type="submission" date="2020-09" db="EMBL/GenBank/DDBJ databases">
        <authorList>
            <person name="Sun Q."/>
            <person name="Zhou Y."/>
        </authorList>
    </citation>
    <scope>NUCLEOTIDE SEQUENCE</scope>
    <source>
        <strain evidence="1">CGMCC 1.12698</strain>
    </source>
</reference>
<evidence type="ECO:0000313" key="1">
    <source>
        <dbReference type="EMBL" id="GGE80320.1"/>
    </source>
</evidence>
<dbReference type="EMBL" id="BMFK01000004">
    <property type="protein sequence ID" value="GGE80320.1"/>
    <property type="molecule type" value="Genomic_DNA"/>
</dbReference>
<comment type="caution">
    <text evidence="1">The sequence shown here is derived from an EMBL/GenBank/DDBJ whole genome shotgun (WGS) entry which is preliminary data.</text>
</comment>